<feature type="compositionally biased region" description="Polar residues" evidence="1">
    <location>
        <begin position="228"/>
        <end position="241"/>
    </location>
</feature>
<dbReference type="AlphaFoldDB" id="X6P9R6"/>
<name>X6P9R6_RETFI</name>
<evidence type="ECO:0000256" key="1">
    <source>
        <dbReference type="SAM" id="MobiDB-lite"/>
    </source>
</evidence>
<keyword evidence="3" id="KW-1185">Reference proteome</keyword>
<protein>
    <submittedName>
        <fullName evidence="2">Uncharacterized protein</fullName>
    </submittedName>
</protein>
<gene>
    <name evidence="2" type="ORF">RFI_02180</name>
</gene>
<feature type="compositionally biased region" description="Basic residues" evidence="1">
    <location>
        <begin position="190"/>
        <end position="203"/>
    </location>
</feature>
<sequence>MEKILASFLEDNTEGMKAFASLHSDCDVLDSTSIYLPKLSRDERAIILTMLPHYNLRGETDQGREDKNSNYVHVIVTKTKDRSAIPKVLLSDAINEYQIGKERFDILESCPPERMIVVDDSTQLTSATLTDRLRAWAGDYTVWRNNDNQIFLLFTDQELRNSALTAINKFGGRKANENDSAIAYASKKANAAHKKAQQQKKREKQLEQQKTKQTANNKRPPHDGWKTVTHTDNISNQQYASHDSLLSGVDLRNKFA</sequence>
<organism evidence="2 3">
    <name type="scientific">Reticulomyxa filosa</name>
    <dbReference type="NCBI Taxonomy" id="46433"/>
    <lineage>
        <taxon>Eukaryota</taxon>
        <taxon>Sar</taxon>
        <taxon>Rhizaria</taxon>
        <taxon>Retaria</taxon>
        <taxon>Foraminifera</taxon>
        <taxon>Monothalamids</taxon>
        <taxon>Reticulomyxidae</taxon>
        <taxon>Reticulomyxa</taxon>
    </lineage>
</organism>
<evidence type="ECO:0000313" key="3">
    <source>
        <dbReference type="Proteomes" id="UP000023152"/>
    </source>
</evidence>
<accession>X6P9R6</accession>
<feature type="region of interest" description="Disordered" evidence="1">
    <location>
        <begin position="187"/>
        <end position="243"/>
    </location>
</feature>
<comment type="caution">
    <text evidence="2">The sequence shown here is derived from an EMBL/GenBank/DDBJ whole genome shotgun (WGS) entry which is preliminary data.</text>
</comment>
<dbReference type="Proteomes" id="UP000023152">
    <property type="component" value="Unassembled WGS sequence"/>
</dbReference>
<evidence type="ECO:0000313" key="2">
    <source>
        <dbReference type="EMBL" id="ETO34906.1"/>
    </source>
</evidence>
<reference evidence="2 3" key="1">
    <citation type="journal article" date="2013" name="Curr. Biol.">
        <title>The Genome of the Foraminiferan Reticulomyxa filosa.</title>
        <authorList>
            <person name="Glockner G."/>
            <person name="Hulsmann N."/>
            <person name="Schleicher M."/>
            <person name="Noegel A.A."/>
            <person name="Eichinger L."/>
            <person name="Gallinger C."/>
            <person name="Pawlowski J."/>
            <person name="Sierra R."/>
            <person name="Euteneuer U."/>
            <person name="Pillet L."/>
            <person name="Moustafa A."/>
            <person name="Platzer M."/>
            <person name="Groth M."/>
            <person name="Szafranski K."/>
            <person name="Schliwa M."/>
        </authorList>
    </citation>
    <scope>NUCLEOTIDE SEQUENCE [LARGE SCALE GENOMIC DNA]</scope>
</reference>
<dbReference type="EMBL" id="ASPP01002160">
    <property type="protein sequence ID" value="ETO34906.1"/>
    <property type="molecule type" value="Genomic_DNA"/>
</dbReference>
<proteinExistence type="predicted"/>